<dbReference type="EMBL" id="CR940348">
    <property type="protein sequence ID" value="CAI74841.1"/>
    <property type="molecule type" value="Genomic_DNA"/>
</dbReference>
<dbReference type="GeneID" id="3861876"/>
<evidence type="ECO:0000256" key="1">
    <source>
        <dbReference type="SAM" id="MobiDB-lite"/>
    </source>
</evidence>
<dbReference type="VEuPathDB" id="PiroplasmaDB:TA11555"/>
<gene>
    <name evidence="2" type="ORF">TA11555</name>
</gene>
<keyword evidence="3" id="KW-1185">Reference proteome</keyword>
<dbReference type="InParanoid" id="Q4UDJ8"/>
<dbReference type="STRING" id="5874.Q4UDJ8"/>
<dbReference type="Proteomes" id="UP000001950">
    <property type="component" value="Chromosome 2"/>
</dbReference>
<evidence type="ECO:0000313" key="3">
    <source>
        <dbReference type="Proteomes" id="UP000001950"/>
    </source>
</evidence>
<feature type="region of interest" description="Disordered" evidence="1">
    <location>
        <begin position="409"/>
        <end position="434"/>
    </location>
</feature>
<name>Q4UDJ8_THEAN</name>
<feature type="compositionally biased region" description="Acidic residues" evidence="1">
    <location>
        <begin position="414"/>
        <end position="423"/>
    </location>
</feature>
<dbReference type="RefSeq" id="XP_952573.1">
    <property type="nucleotide sequence ID" value="XM_947480.1"/>
</dbReference>
<dbReference type="OrthoDB" id="364553at2759"/>
<organism evidence="2 3">
    <name type="scientific">Theileria annulata</name>
    <dbReference type="NCBI Taxonomy" id="5874"/>
    <lineage>
        <taxon>Eukaryota</taxon>
        <taxon>Sar</taxon>
        <taxon>Alveolata</taxon>
        <taxon>Apicomplexa</taxon>
        <taxon>Aconoidasida</taxon>
        <taxon>Piroplasmida</taxon>
        <taxon>Theileriidae</taxon>
        <taxon>Theileria</taxon>
    </lineage>
</organism>
<proteinExistence type="predicted"/>
<reference evidence="2 3" key="1">
    <citation type="journal article" date="2005" name="Science">
        <title>Genome of the host-cell transforming parasite Theileria annulata compared with T. parva.</title>
        <authorList>
            <person name="Pain A."/>
            <person name="Renauld H."/>
            <person name="Berriman M."/>
            <person name="Murphy L."/>
            <person name="Yeats C.A."/>
            <person name="Weir W."/>
            <person name="Kerhornou A."/>
            <person name="Aslett M."/>
            <person name="Bishop R."/>
            <person name="Bouchier C."/>
            <person name="Cochet M."/>
            <person name="Coulson R.M.R."/>
            <person name="Cronin A."/>
            <person name="de Villiers E.P."/>
            <person name="Fraser A."/>
            <person name="Fosker N."/>
            <person name="Gardner M."/>
            <person name="Goble A."/>
            <person name="Griffiths-Jones S."/>
            <person name="Harris D.E."/>
            <person name="Katzer F."/>
            <person name="Larke N."/>
            <person name="Lord A."/>
            <person name="Maser P."/>
            <person name="McKellar S."/>
            <person name="Mooney P."/>
            <person name="Morton F."/>
            <person name="Nene V."/>
            <person name="O'Neil S."/>
            <person name="Price C."/>
            <person name="Quail M.A."/>
            <person name="Rabbinowitsch E."/>
            <person name="Rawlings N.D."/>
            <person name="Rutter S."/>
            <person name="Saunders D."/>
            <person name="Seeger K."/>
            <person name="Shah T."/>
            <person name="Squares R."/>
            <person name="Squares S."/>
            <person name="Tivey A."/>
            <person name="Walker A.R."/>
            <person name="Woodward J."/>
            <person name="Dobbelaere D.A.E."/>
            <person name="Langsley G."/>
            <person name="Rajandream M.A."/>
            <person name="McKeever D."/>
            <person name="Shiels B."/>
            <person name="Tait A."/>
            <person name="Barrell B.G."/>
            <person name="Hall N."/>
        </authorList>
    </citation>
    <scope>NUCLEOTIDE SEQUENCE [LARGE SCALE GENOMIC DNA]</scope>
    <source>
        <strain evidence="3">Ankara</strain>
    </source>
</reference>
<dbReference type="eggNOG" id="ENOG502SEBE">
    <property type="taxonomic scope" value="Eukaryota"/>
</dbReference>
<sequence length="434" mass="50968">MEEEQENETDFTNLVLNLPLFSCIVREQLWLKKTVVSKSYIKKAIEDPRLFKEFSVLKSIRSEDSIVESNEENVSKSNHKSQRNPEYQLKLYEDLNWNVVPDYNWPVHPGDYSPLSPDGEFLDRHGKIGLDFWNWNRERSPLGYIPPLCTCKMTTDCVDHLRRWTRYMKLDFDKKVCNNDVCRGLLYIPFSLLEVPLNRIISNCSEFALKVKVPDSTDLYCGNMKHTLILCTTSKEHEKECLDAIEHSEISYPLVYDVRAEDFIPYFKKYNEETRESPLMSVEPIDSDVSDPEENYGMGQLFAIRRLRDNILIEKYDQNLRVTSPVDDQLLSTWDKMAEESVKDQAKKEPGYKLLSKKINQESFCNLGSEELTKLRRELEAQDYIIYQMVESFSTNRRPLSFVLRESDQTNGYDLDDNQEPIDETNPHKKRKNN</sequence>
<dbReference type="OMA" id="FWNWNRE"/>
<accession>Q4UDJ8</accession>
<evidence type="ECO:0000313" key="2">
    <source>
        <dbReference type="EMBL" id="CAI74841.1"/>
    </source>
</evidence>
<dbReference type="KEGG" id="tan:TA11555"/>
<protein>
    <submittedName>
        <fullName evidence="2">Uncharacterized protein</fullName>
    </submittedName>
</protein>
<dbReference type="AlphaFoldDB" id="Q4UDJ8"/>